<evidence type="ECO:0000313" key="1">
    <source>
        <dbReference type="EMBL" id="VDP62587.1"/>
    </source>
</evidence>
<gene>
    <name evidence="1" type="ORF">SMTD_LOCUS13041</name>
</gene>
<organism evidence="1 2">
    <name type="scientific">Schistosoma mattheei</name>
    <dbReference type="NCBI Taxonomy" id="31246"/>
    <lineage>
        <taxon>Eukaryota</taxon>
        <taxon>Metazoa</taxon>
        <taxon>Spiralia</taxon>
        <taxon>Lophotrochozoa</taxon>
        <taxon>Platyhelminthes</taxon>
        <taxon>Trematoda</taxon>
        <taxon>Digenea</taxon>
        <taxon>Strigeidida</taxon>
        <taxon>Schistosomatoidea</taxon>
        <taxon>Schistosomatidae</taxon>
        <taxon>Schistosoma</taxon>
    </lineage>
</organism>
<proteinExistence type="predicted"/>
<sequence>MTSNEILFMTRQLDALASELMFTPGLKPNTARFKNHRLAAILSDEPNSFYCTRDTPLINEIFGEYVNEQIVQSHTSSCDTYEKLCAKCLNRMTENSKCNSKYMNMNEFSGKCT</sequence>
<keyword evidence="2" id="KW-1185">Reference proteome</keyword>
<dbReference type="AlphaFoldDB" id="A0A183PFA5"/>
<name>A0A183PFA5_9TREM</name>
<protein>
    <submittedName>
        <fullName evidence="1">Uncharacterized protein</fullName>
    </submittedName>
</protein>
<reference evidence="1 2" key="1">
    <citation type="submission" date="2018-11" db="EMBL/GenBank/DDBJ databases">
        <authorList>
            <consortium name="Pathogen Informatics"/>
        </authorList>
    </citation>
    <scope>NUCLEOTIDE SEQUENCE [LARGE SCALE GENOMIC DNA]</scope>
    <source>
        <strain>Denwood</strain>
        <strain evidence="2">Zambia</strain>
    </source>
</reference>
<dbReference type="EMBL" id="UZAL01033082">
    <property type="protein sequence ID" value="VDP62587.1"/>
    <property type="molecule type" value="Genomic_DNA"/>
</dbReference>
<accession>A0A183PFA5</accession>
<dbReference type="Proteomes" id="UP000269396">
    <property type="component" value="Unassembled WGS sequence"/>
</dbReference>
<evidence type="ECO:0000313" key="2">
    <source>
        <dbReference type="Proteomes" id="UP000269396"/>
    </source>
</evidence>